<evidence type="ECO:0000313" key="1">
    <source>
        <dbReference type="EMBL" id="MCO5958175.1"/>
    </source>
</evidence>
<accession>A0AAJ1F5S3</accession>
<gene>
    <name evidence="1" type="ORF">NBH21_15465</name>
</gene>
<dbReference type="RefSeq" id="WP_250913835.1">
    <property type="nucleotide sequence ID" value="NZ_JAMXLX010000004.1"/>
</dbReference>
<dbReference type="Pfam" id="PF07369">
    <property type="entry name" value="DUF1488"/>
    <property type="match status" value="1"/>
</dbReference>
<dbReference type="InterPro" id="IPR009962">
    <property type="entry name" value="DUF1488"/>
</dbReference>
<dbReference type="Proteomes" id="UP001155380">
    <property type="component" value="Unassembled WGS sequence"/>
</dbReference>
<sequence length="95" mass="10941">MSLSFANRTRTYDERRSVIRFVGHDGLKQIVFLLSVGLFDQDSSALRLREQGYLMAFDQCRSRILEIARALYQKNNRSMIEMDTNAVGSSLRFAS</sequence>
<dbReference type="AlphaFoldDB" id="A0AAJ1F5S3"/>
<comment type="caution">
    <text evidence="1">The sequence shown here is derived from an EMBL/GenBank/DDBJ whole genome shotgun (WGS) entry which is preliminary data.</text>
</comment>
<name>A0AAJ1F5S3_9HYPH</name>
<dbReference type="InterPro" id="IPR036692">
    <property type="entry name" value="Shew3726-like_sf"/>
</dbReference>
<protein>
    <submittedName>
        <fullName evidence="1">DUF1488 domain-containing protein</fullName>
    </submittedName>
</protein>
<evidence type="ECO:0000313" key="2">
    <source>
        <dbReference type="Proteomes" id="UP001155380"/>
    </source>
</evidence>
<dbReference type="SUPFAM" id="SSF160272">
    <property type="entry name" value="Shew3726-like"/>
    <property type="match status" value="1"/>
</dbReference>
<organism evidence="1 2">
    <name type="scientific">Ciceribacter sichuanensis</name>
    <dbReference type="NCBI Taxonomy" id="2949647"/>
    <lineage>
        <taxon>Bacteria</taxon>
        <taxon>Pseudomonadati</taxon>
        <taxon>Pseudomonadota</taxon>
        <taxon>Alphaproteobacteria</taxon>
        <taxon>Hyphomicrobiales</taxon>
        <taxon>Rhizobiaceae</taxon>
        <taxon>Ciceribacter</taxon>
    </lineage>
</organism>
<proteinExistence type="predicted"/>
<reference evidence="1" key="1">
    <citation type="submission" date="2022-06" db="EMBL/GenBank/DDBJ databases">
        <authorList>
            <person name="Sun Q."/>
        </authorList>
    </citation>
    <scope>NUCLEOTIDE SEQUENCE</scope>
    <source>
        <strain evidence="1">S101</strain>
    </source>
</reference>
<dbReference type="EMBL" id="JAMXLX010000004">
    <property type="protein sequence ID" value="MCO5958175.1"/>
    <property type="molecule type" value="Genomic_DNA"/>
</dbReference>